<proteinExistence type="predicted"/>
<comment type="caution">
    <text evidence="2">The sequence shown here is derived from an EMBL/GenBank/DDBJ whole genome shotgun (WGS) entry which is preliminary data.</text>
</comment>
<dbReference type="RefSeq" id="WP_307634052.1">
    <property type="nucleotide sequence ID" value="NZ_JAPHEH010000001.1"/>
</dbReference>
<dbReference type="InterPro" id="IPR020103">
    <property type="entry name" value="PsdUridine_synth_cat_dom_sf"/>
</dbReference>
<dbReference type="Proteomes" id="UP001154240">
    <property type="component" value="Unassembled WGS sequence"/>
</dbReference>
<accession>A0A9X4MGV6</accession>
<dbReference type="EMBL" id="JAPHEH010000001">
    <property type="protein sequence ID" value="MDG4474589.1"/>
    <property type="molecule type" value="Genomic_DNA"/>
</dbReference>
<dbReference type="GO" id="GO:0003723">
    <property type="term" value="F:RNA binding"/>
    <property type="evidence" value="ECO:0007669"/>
    <property type="project" value="InterPro"/>
</dbReference>
<organism evidence="2 3">
    <name type="scientific">Thiovibrio frasassiensis</name>
    <dbReference type="NCBI Taxonomy" id="2984131"/>
    <lineage>
        <taxon>Bacteria</taxon>
        <taxon>Pseudomonadati</taxon>
        <taxon>Thermodesulfobacteriota</taxon>
        <taxon>Desulfobulbia</taxon>
        <taxon>Desulfobulbales</taxon>
        <taxon>Thiovibrionaceae</taxon>
        <taxon>Thiovibrio</taxon>
    </lineage>
</organism>
<dbReference type="SUPFAM" id="SSF55120">
    <property type="entry name" value="Pseudouridine synthase"/>
    <property type="match status" value="1"/>
</dbReference>
<dbReference type="InterPro" id="IPR006145">
    <property type="entry name" value="PsdUridine_synth_RsuA/RluA"/>
</dbReference>
<dbReference type="AlphaFoldDB" id="A0A9X4MGV6"/>
<reference evidence="2" key="1">
    <citation type="journal article" date="2022" name="bioRxiv">
        <title>Thiovibrio frasassiensisgen. nov., sp. nov., an autotrophic, elemental sulfur disproportionating bacterium isolated from sulfidic karst sediment, and proposal of Thiovibrionaceae fam. nov.</title>
        <authorList>
            <person name="Aronson H."/>
            <person name="Thomas C."/>
            <person name="Bhattacharyya M."/>
            <person name="Eckstein S."/>
            <person name="Jensen S."/>
            <person name="Barco R."/>
            <person name="Macalady J."/>
            <person name="Amend J."/>
        </authorList>
    </citation>
    <scope>NUCLEOTIDE SEQUENCE</scope>
    <source>
        <strain evidence="2">RS19-109</strain>
    </source>
</reference>
<evidence type="ECO:0000313" key="2">
    <source>
        <dbReference type="EMBL" id="MDG4474589.1"/>
    </source>
</evidence>
<dbReference type="GO" id="GO:0140098">
    <property type="term" value="F:catalytic activity, acting on RNA"/>
    <property type="evidence" value="ECO:0007669"/>
    <property type="project" value="UniProtKB-ARBA"/>
</dbReference>
<keyword evidence="3" id="KW-1185">Reference proteome</keyword>
<reference evidence="2" key="2">
    <citation type="submission" date="2022-10" db="EMBL/GenBank/DDBJ databases">
        <authorList>
            <person name="Aronson H.S."/>
        </authorList>
    </citation>
    <scope>NUCLEOTIDE SEQUENCE</scope>
    <source>
        <strain evidence="2">RS19-109</strain>
    </source>
</reference>
<dbReference type="Pfam" id="PF00849">
    <property type="entry name" value="PseudoU_synth_2"/>
    <property type="match status" value="1"/>
</dbReference>
<dbReference type="GO" id="GO:0006396">
    <property type="term" value="P:RNA processing"/>
    <property type="evidence" value="ECO:0007669"/>
    <property type="project" value="UniProtKB-ARBA"/>
</dbReference>
<name>A0A9X4MGV6_9BACT</name>
<dbReference type="GO" id="GO:0009982">
    <property type="term" value="F:pseudouridine synthase activity"/>
    <property type="evidence" value="ECO:0007669"/>
    <property type="project" value="InterPro"/>
</dbReference>
<feature type="domain" description="Pseudouridine synthase RsuA/RluA-like" evidence="1">
    <location>
        <begin position="104"/>
        <end position="239"/>
    </location>
</feature>
<dbReference type="Gene3D" id="3.30.2350.10">
    <property type="entry name" value="Pseudouridine synthase"/>
    <property type="match status" value="1"/>
</dbReference>
<sequence length="289" mass="31774">MNISDNRAETPQFPAPFTMRITSGSEDVGPACDLIAARAGLAKSRVKDAMCKGAVWLTGKRGGRKHLRKATAQLSPGDILDLFYDARLLSLKPPVAQCLHDARQYSVWFKPAGLLAQGTDYGDHCSLVRQVEVHFRLKRPVLPVHRLDREAAGLMILAHTKAAAAKLSGLLQVNGIDKQYRVTVLGRLGSDSGVIDLPLDRKPAITRYILTAYDPGSNTSIVEVTLETGRLHQIRRHFALIGHPVLGDPKYGQGNKNSTGMELVAYCLAFRCPFSRKEVRINLDKQEKG</sequence>
<gene>
    <name evidence="2" type="ORF">OLX77_00265</name>
</gene>
<dbReference type="PANTHER" id="PTHR21600">
    <property type="entry name" value="MITOCHONDRIAL RNA PSEUDOURIDINE SYNTHASE"/>
    <property type="match status" value="1"/>
</dbReference>
<dbReference type="CDD" id="cd02869">
    <property type="entry name" value="PseudoU_synth_RluA_like"/>
    <property type="match status" value="1"/>
</dbReference>
<dbReference type="InterPro" id="IPR050188">
    <property type="entry name" value="RluA_PseudoU_synthase"/>
</dbReference>
<dbReference type="GO" id="GO:0001522">
    <property type="term" value="P:pseudouridine synthesis"/>
    <property type="evidence" value="ECO:0007669"/>
    <property type="project" value="InterPro"/>
</dbReference>
<protein>
    <submittedName>
        <fullName evidence="2">RluA family pseudouridine synthase</fullName>
    </submittedName>
</protein>
<evidence type="ECO:0000313" key="3">
    <source>
        <dbReference type="Proteomes" id="UP001154240"/>
    </source>
</evidence>
<evidence type="ECO:0000259" key="1">
    <source>
        <dbReference type="Pfam" id="PF00849"/>
    </source>
</evidence>